<dbReference type="InterPro" id="IPR036787">
    <property type="entry name" value="T_IF-3_N_sf"/>
</dbReference>
<comment type="caution">
    <text evidence="5">The sequence shown here is derived from an EMBL/GenBank/DDBJ whole genome shotgun (WGS) entry which is preliminary data.</text>
</comment>
<dbReference type="AlphaFoldDB" id="A0A317VWJ7"/>
<dbReference type="Pfam" id="PF05198">
    <property type="entry name" value="IF3_N"/>
    <property type="match status" value="1"/>
</dbReference>
<dbReference type="SUPFAM" id="SSF54364">
    <property type="entry name" value="Translation initiation factor IF3, N-terminal domain"/>
    <property type="match status" value="1"/>
</dbReference>
<gene>
    <name evidence="5" type="ORF">BO70DRAFT_363326</name>
</gene>
<protein>
    <recommendedName>
        <fullName evidence="4">Translation initiation factor 3 N-terminal domain-containing protein</fullName>
    </recommendedName>
</protein>
<comment type="similarity">
    <text evidence="1">Belongs to the IF-3 family.</text>
</comment>
<dbReference type="GO" id="GO:0005739">
    <property type="term" value="C:mitochondrion"/>
    <property type="evidence" value="ECO:0007669"/>
    <property type="project" value="TreeGrafter"/>
</dbReference>
<dbReference type="Gene3D" id="3.30.110.10">
    <property type="entry name" value="Translation initiation factor 3 (IF-3), C-terminal domain"/>
    <property type="match status" value="1"/>
</dbReference>
<dbReference type="PANTHER" id="PTHR10938">
    <property type="entry name" value="TRANSLATION INITIATION FACTOR IF-3"/>
    <property type="match status" value="1"/>
</dbReference>
<dbReference type="OrthoDB" id="21573at2759"/>
<proteinExistence type="inferred from homology"/>
<reference evidence="5 6" key="1">
    <citation type="submission" date="2016-12" db="EMBL/GenBank/DDBJ databases">
        <title>The genomes of Aspergillus section Nigri reveals drivers in fungal speciation.</title>
        <authorList>
            <consortium name="DOE Joint Genome Institute"/>
            <person name="Vesth T.C."/>
            <person name="Nybo J."/>
            <person name="Theobald S."/>
            <person name="Brandl J."/>
            <person name="Frisvad J.C."/>
            <person name="Nielsen K.F."/>
            <person name="Lyhne E.K."/>
            <person name="Kogle M.E."/>
            <person name="Kuo A."/>
            <person name="Riley R."/>
            <person name="Clum A."/>
            <person name="Nolan M."/>
            <person name="Lipzen A."/>
            <person name="Salamov A."/>
            <person name="Henrissat B."/>
            <person name="Wiebenga A."/>
            <person name="De Vries R.P."/>
            <person name="Grigoriev I.V."/>
            <person name="Mortensen U.H."/>
            <person name="Andersen M.R."/>
            <person name="Baker S.E."/>
        </authorList>
    </citation>
    <scope>NUCLEOTIDE SEQUENCE [LARGE SCALE GENOMIC DNA]</scope>
    <source>
        <strain evidence="5 6">CBS 117.55</strain>
    </source>
</reference>
<dbReference type="GO" id="GO:0032790">
    <property type="term" value="P:ribosome disassembly"/>
    <property type="evidence" value="ECO:0007669"/>
    <property type="project" value="TreeGrafter"/>
</dbReference>
<name>A0A317VWJ7_9EURO</name>
<dbReference type="Gene3D" id="3.10.20.80">
    <property type="entry name" value="Translation initiation factor 3 (IF-3), N-terminal domain"/>
    <property type="match status" value="1"/>
</dbReference>
<dbReference type="InterPro" id="IPR001288">
    <property type="entry name" value="Translation_initiation_fac_3"/>
</dbReference>
<evidence type="ECO:0000256" key="3">
    <source>
        <dbReference type="ARBA" id="ARBA00022917"/>
    </source>
</evidence>
<dbReference type="STRING" id="1448321.A0A317VWJ7"/>
<keyword evidence="3" id="KW-0648">Protein biosynthesis</keyword>
<dbReference type="PANTHER" id="PTHR10938:SF0">
    <property type="entry name" value="TRANSLATION INITIATION FACTOR IF-3, MITOCHONDRIAL"/>
    <property type="match status" value="1"/>
</dbReference>
<evidence type="ECO:0000259" key="4">
    <source>
        <dbReference type="Pfam" id="PF05198"/>
    </source>
</evidence>
<dbReference type="GeneID" id="37065773"/>
<dbReference type="GO" id="GO:0043022">
    <property type="term" value="F:ribosome binding"/>
    <property type="evidence" value="ECO:0007669"/>
    <property type="project" value="TreeGrafter"/>
</dbReference>
<dbReference type="InterPro" id="IPR036788">
    <property type="entry name" value="T_IF-3_C_sf"/>
</dbReference>
<dbReference type="VEuPathDB" id="FungiDB:BO70DRAFT_363326"/>
<dbReference type="RefSeq" id="XP_025397960.1">
    <property type="nucleotide sequence ID" value="XM_025543536.1"/>
</dbReference>
<evidence type="ECO:0000256" key="2">
    <source>
        <dbReference type="ARBA" id="ARBA00022540"/>
    </source>
</evidence>
<dbReference type="EMBL" id="MSFL01000018">
    <property type="protein sequence ID" value="PWY77387.1"/>
    <property type="molecule type" value="Genomic_DNA"/>
</dbReference>
<sequence length="233" mass="26250">MKHIRSLCPPTRALRPLLIPQPTVRPQCGRLGLGLQNRINDTPVRHYSPTAQLHKIYSKPTNVPPPPAQERDEAIQARVVQIVNENNGLDEPIRLRDALKMIDRSKLCLVQVAAGAEGIPVCKVMNKYELTKQLRDKAKAPKDILKQIELNWAIDSHDLSHRLKQFGNFLSKGRKVELVLTRKKGKRPPTVEEVKNVMDQVMTATKEANAMPVKPMEGMPGKHVVLVVQKKDL</sequence>
<dbReference type="GO" id="GO:0070124">
    <property type="term" value="P:mitochondrial translational initiation"/>
    <property type="evidence" value="ECO:0007669"/>
    <property type="project" value="TreeGrafter"/>
</dbReference>
<feature type="domain" description="Translation initiation factor 3 N-terminal" evidence="4">
    <location>
        <begin position="72"/>
        <end position="136"/>
    </location>
</feature>
<keyword evidence="6" id="KW-1185">Reference proteome</keyword>
<dbReference type="InterPro" id="IPR019814">
    <property type="entry name" value="Translation_initiation_fac_3_N"/>
</dbReference>
<dbReference type="Proteomes" id="UP000247233">
    <property type="component" value="Unassembled WGS sequence"/>
</dbReference>
<evidence type="ECO:0000313" key="6">
    <source>
        <dbReference type="Proteomes" id="UP000247233"/>
    </source>
</evidence>
<dbReference type="GO" id="GO:0003743">
    <property type="term" value="F:translation initiation factor activity"/>
    <property type="evidence" value="ECO:0007669"/>
    <property type="project" value="UniProtKB-KW"/>
</dbReference>
<evidence type="ECO:0000313" key="5">
    <source>
        <dbReference type="EMBL" id="PWY77387.1"/>
    </source>
</evidence>
<keyword evidence="2" id="KW-0396">Initiation factor</keyword>
<dbReference type="SUPFAM" id="SSF55200">
    <property type="entry name" value="Translation initiation factor IF3, C-terminal domain"/>
    <property type="match status" value="1"/>
</dbReference>
<evidence type="ECO:0000256" key="1">
    <source>
        <dbReference type="ARBA" id="ARBA00005439"/>
    </source>
</evidence>
<dbReference type="NCBIfam" id="TIGR00168">
    <property type="entry name" value="infC"/>
    <property type="match status" value="1"/>
</dbReference>
<organism evidence="5 6">
    <name type="scientific">Aspergillus heteromorphus CBS 117.55</name>
    <dbReference type="NCBI Taxonomy" id="1448321"/>
    <lineage>
        <taxon>Eukaryota</taxon>
        <taxon>Fungi</taxon>
        <taxon>Dikarya</taxon>
        <taxon>Ascomycota</taxon>
        <taxon>Pezizomycotina</taxon>
        <taxon>Eurotiomycetes</taxon>
        <taxon>Eurotiomycetidae</taxon>
        <taxon>Eurotiales</taxon>
        <taxon>Aspergillaceae</taxon>
        <taxon>Aspergillus</taxon>
        <taxon>Aspergillus subgen. Circumdati</taxon>
    </lineage>
</organism>
<accession>A0A317VWJ7</accession>